<dbReference type="Proteomes" id="UP001065613">
    <property type="component" value="Chromosome"/>
</dbReference>
<protein>
    <submittedName>
        <fullName evidence="1">Uncharacterized protein</fullName>
    </submittedName>
</protein>
<sequence length="56" mass="6521">MTTTSNEQEYLDGEDYLSAQKDVYAHSSPAKNRQMEIINRENVVILNDAEFMPQVW</sequence>
<dbReference type="AlphaFoldDB" id="A0A977PX85"/>
<reference evidence="1" key="1">
    <citation type="submission" date="2021-04" db="EMBL/GenBank/DDBJ databases">
        <title>Genome sequence of Woronichinia naegeliana from Washington state freshwater lake bloom.</title>
        <authorList>
            <person name="Dreher T.W."/>
        </authorList>
    </citation>
    <scope>NUCLEOTIDE SEQUENCE</scope>
    <source>
        <strain evidence="1">WA131</strain>
    </source>
</reference>
<dbReference type="KEGG" id="wna:KA717_38765"/>
<accession>A0A977PX85</accession>
<organism evidence="1">
    <name type="scientific">Woronichinia naegeliana WA131</name>
    <dbReference type="NCBI Taxonomy" id="2824559"/>
    <lineage>
        <taxon>Bacteria</taxon>
        <taxon>Bacillati</taxon>
        <taxon>Cyanobacteriota</taxon>
        <taxon>Cyanophyceae</taxon>
        <taxon>Synechococcales</taxon>
        <taxon>Coelosphaeriaceae</taxon>
        <taxon>Woronichinia</taxon>
    </lineage>
</organism>
<dbReference type="EMBL" id="CP073041">
    <property type="protein sequence ID" value="UXE61255.1"/>
    <property type="molecule type" value="Genomic_DNA"/>
</dbReference>
<proteinExistence type="predicted"/>
<name>A0A977PX85_9CYAN</name>
<evidence type="ECO:0000313" key="1">
    <source>
        <dbReference type="EMBL" id="UXE61255.1"/>
    </source>
</evidence>
<gene>
    <name evidence="1" type="ORF">KA717_38765</name>
</gene>